<evidence type="ECO:0000313" key="1">
    <source>
        <dbReference type="EMBL" id="CAD8146060.1"/>
    </source>
</evidence>
<sequence>MLIQAMINKTIISNKRNRKISLQLKFKKQKDQKQVDDTLMKYLTEHQGYNLIQFGIVLTLFNKFHLKLKFLSVLQIFFKGSNIVGSKFKIDKLICEGDGNGVNNVKKLLFQIKKEKLNFNFIKMVLLFVLVIQCQKIQIQLNEQLIQLTLKIKYNLVQFGWQNYFMFLK</sequence>
<reference evidence="1" key="1">
    <citation type="submission" date="2021-01" db="EMBL/GenBank/DDBJ databases">
        <authorList>
            <consortium name="Genoscope - CEA"/>
            <person name="William W."/>
        </authorList>
    </citation>
    <scope>NUCLEOTIDE SEQUENCE</scope>
</reference>
<proteinExistence type="predicted"/>
<gene>
    <name evidence="1" type="ORF">PPENT_87.1.T0150154</name>
</gene>
<protein>
    <submittedName>
        <fullName evidence="1">Uncharacterized protein</fullName>
    </submittedName>
</protein>
<accession>A0A8S1T0M8</accession>
<organism evidence="1 2">
    <name type="scientific">Paramecium pentaurelia</name>
    <dbReference type="NCBI Taxonomy" id="43138"/>
    <lineage>
        <taxon>Eukaryota</taxon>
        <taxon>Sar</taxon>
        <taxon>Alveolata</taxon>
        <taxon>Ciliophora</taxon>
        <taxon>Intramacronucleata</taxon>
        <taxon>Oligohymenophorea</taxon>
        <taxon>Peniculida</taxon>
        <taxon>Parameciidae</taxon>
        <taxon>Paramecium</taxon>
    </lineage>
</organism>
<keyword evidence="2" id="KW-1185">Reference proteome</keyword>
<dbReference type="EMBL" id="CAJJDO010000015">
    <property type="protein sequence ID" value="CAD8146060.1"/>
    <property type="molecule type" value="Genomic_DNA"/>
</dbReference>
<name>A0A8S1T0M8_9CILI</name>
<comment type="caution">
    <text evidence="1">The sequence shown here is derived from an EMBL/GenBank/DDBJ whole genome shotgun (WGS) entry which is preliminary data.</text>
</comment>
<evidence type="ECO:0000313" key="2">
    <source>
        <dbReference type="Proteomes" id="UP000689195"/>
    </source>
</evidence>
<dbReference type="Proteomes" id="UP000689195">
    <property type="component" value="Unassembled WGS sequence"/>
</dbReference>
<dbReference type="AlphaFoldDB" id="A0A8S1T0M8"/>